<feature type="domain" description="NF-X1-type" evidence="7">
    <location>
        <begin position="1649"/>
        <end position="1667"/>
    </location>
</feature>
<evidence type="ECO:0000256" key="2">
    <source>
        <dbReference type="ARBA" id="ARBA00022737"/>
    </source>
</evidence>
<feature type="region of interest" description="Disordered" evidence="6">
    <location>
        <begin position="89"/>
        <end position="255"/>
    </location>
</feature>
<evidence type="ECO:0000256" key="1">
    <source>
        <dbReference type="ARBA" id="ARBA00022723"/>
    </source>
</evidence>
<evidence type="ECO:0000256" key="6">
    <source>
        <dbReference type="SAM" id="MobiDB-lite"/>
    </source>
</evidence>
<feature type="compositionally biased region" description="Acidic residues" evidence="6">
    <location>
        <begin position="1025"/>
        <end position="1039"/>
    </location>
</feature>
<accession>A0A9D3RT11</accession>
<feature type="domain" description="NF-X1-type" evidence="7">
    <location>
        <begin position="1453"/>
        <end position="1479"/>
    </location>
</feature>
<keyword evidence="4" id="KW-0862">Zinc</keyword>
<feature type="compositionally biased region" description="Basic and acidic residues" evidence="6">
    <location>
        <begin position="193"/>
        <end position="208"/>
    </location>
</feature>
<dbReference type="FunFam" id="3.40.50.300:FF:000742">
    <property type="entry name" value="NFX1-type zinc finger-containing protein 1"/>
    <property type="match status" value="1"/>
</dbReference>
<dbReference type="Pfam" id="PF13086">
    <property type="entry name" value="AAA_11"/>
    <property type="match status" value="2"/>
</dbReference>
<dbReference type="InterPro" id="IPR000967">
    <property type="entry name" value="Znf_NFX1"/>
</dbReference>
<feature type="coiled-coil region" evidence="5">
    <location>
        <begin position="1049"/>
        <end position="1077"/>
    </location>
</feature>
<reference evidence="8" key="1">
    <citation type="submission" date="2021-01" db="EMBL/GenBank/DDBJ databases">
        <title>A chromosome-scale assembly of European eel, Anguilla anguilla.</title>
        <authorList>
            <person name="Henkel C."/>
            <person name="Jong-Raadsen S.A."/>
            <person name="Dufour S."/>
            <person name="Weltzien F.-A."/>
            <person name="Palstra A.P."/>
            <person name="Pelster B."/>
            <person name="Spaink H.P."/>
            <person name="Van Den Thillart G.E."/>
            <person name="Jansen H."/>
            <person name="Zahm M."/>
            <person name="Klopp C."/>
            <person name="Cedric C."/>
            <person name="Louis A."/>
            <person name="Berthelot C."/>
            <person name="Parey E."/>
            <person name="Roest Crollius H."/>
            <person name="Montfort J."/>
            <person name="Robinson-Rechavi M."/>
            <person name="Bucao C."/>
            <person name="Bouchez O."/>
            <person name="Gislard M."/>
            <person name="Lluch J."/>
            <person name="Milhes M."/>
            <person name="Lampietro C."/>
            <person name="Lopez Roques C."/>
            <person name="Donnadieu C."/>
            <person name="Braasch I."/>
            <person name="Desvignes T."/>
            <person name="Postlethwait J."/>
            <person name="Bobe J."/>
            <person name="Guiguen Y."/>
            <person name="Dirks R."/>
        </authorList>
    </citation>
    <scope>NUCLEOTIDE SEQUENCE</scope>
    <source>
        <strain evidence="8">Tag_6206</strain>
        <tissue evidence="8">Liver</tissue>
    </source>
</reference>
<feature type="domain" description="NF-X1-type" evidence="7">
    <location>
        <begin position="1701"/>
        <end position="1719"/>
    </location>
</feature>
<evidence type="ECO:0000256" key="3">
    <source>
        <dbReference type="ARBA" id="ARBA00022771"/>
    </source>
</evidence>
<dbReference type="EMBL" id="JAFIRN010000009">
    <property type="protein sequence ID" value="KAG5841933.1"/>
    <property type="molecule type" value="Genomic_DNA"/>
</dbReference>
<dbReference type="PANTHER" id="PTHR10887:SF341">
    <property type="entry name" value="NFX1-TYPE ZINC FINGER-CONTAINING PROTEIN 1"/>
    <property type="match status" value="1"/>
</dbReference>
<dbReference type="InterPro" id="IPR047187">
    <property type="entry name" value="SF1_C_Upf1"/>
</dbReference>
<dbReference type="GO" id="GO:0031380">
    <property type="term" value="C:nuclear RNA-directed RNA polymerase complex"/>
    <property type="evidence" value="ECO:0007669"/>
    <property type="project" value="TreeGrafter"/>
</dbReference>
<dbReference type="GO" id="GO:0008270">
    <property type="term" value="F:zinc ion binding"/>
    <property type="evidence" value="ECO:0007669"/>
    <property type="project" value="UniProtKB-KW"/>
</dbReference>
<evidence type="ECO:0000313" key="9">
    <source>
        <dbReference type="Proteomes" id="UP001044222"/>
    </source>
</evidence>
<sequence length="1993" mass="223840">MKQFSEEHSVQPQHRRKLCLFTCLVAEANVGVGRPNIRALAATQVEDRTGEGLGQPNTRALAAAQVEDRTGEGLGRPNTRALAAAQVEDRTGKMNTGERVPLVAALRTGGEVSGRSPMPERQRRSGDHHGDGNTERGRPVRAGDQFAHKDGRRGGRNKSQARTGNLSVHPMRNPSGVPATSVPNTPRNFRPPNDTKSHNATKNEHSAPRDWLGPSHRAVSQPNLSDLGHHSQGRERRARRGETAQDPAHKPRQRLDFRSLENILQMEPSEVVMKLAAPGSGLREFLDRKDTTDQLTHITLDVLSKACSCRTNRHNLQHLLSEVKDSQFLKTTIPMFLMTLGATLGMNDQDTREQNIARVKKIIDLHITLTSVFPSSTVIDVSMAVVLLEKELTNLQQAGVTIGEDVSESLGKLQNMAAHLQEKKRDGTLRSDNYSFLLGRQGEEGVEDFRLMSVFPTYEDMHATELPFLRPNIVGEKFQDGETYLDTHFRLLREDFIKPLRDGISQLLHAEGKDLRQRRFDDVRIYFNARILAPVCTPKGILYRVKFDGKNLKNINWESSKRLLFGALVCLSTDYFRTMIFATVANRDVKELQKGVTTVFFTEENRRKLADVSPSDVFLMVENMAFFEAYRHVLEGLQEMSVEDLPMQRYIVSCEEDISPPRYLLAHQHSYRLQALMNNNRLERQPLDFLSDTTKKQTVRDILNFSDWPSKEQLGLDDSQMKAVQLALTKELTIIQGPPGTGKTFVGLKIVKALLDNANVWRSAAGSPILVVCYTNHALDQFLEGILKFMSKSSVLVRVGGRSSNEALQELSLAKLRRQTNFMQKLPGYMRAMHAQLKEERGDLENRIESLAALLESSAKGVLHESVLKEYIFTLHGVMLEEGQLGGGGVSCRKKVQSLMLDWLGISMLSHSSRKMGDTAEGRDEQVGWEEGSCTNSVDDLVRVKEFLSVLEPLDNEDAMSDVTSVATEGDGDVADLLQVTEEAELVQAERIMEGDDMQQYIHSALDRMAAAQREVLAYVPKEDDKEEEEDEKGKEDADEGWEITREMKKKLKNVVKQELKKKDHMLEEEAEQITDLWALPYKQRWHLYRLWLAIYRREIRTWIISYENDYQRIVDRTDELRQQEDETVLRSASVIGMTTTCAARCRGVLQGIQPRIVVVEEAAEVLEAHIIAMLTSACQHLILIGDHQQLRPSTTVYELARNFNLEVSLFERLIRMDVPYVRLDYQHRMRPEIAQLLTPHIYDKLENHSSVHLYENIKGVATNIFFVDHDHLEEHIKEGRSHQNLHEATFVKALCYYLMLQGYKPSQITVLTTYSGQQFCLKNIMPKSTFQGVNLCVVDRYQGEENDIVILSLVRSNKEGKVGFLKIPNRVCVALSRAKKGLFCIGNMTMLSSVPLWSKIIDVLSRNRQVGKALMLRCENHPATITAVSKPEDFLKVPLGGCNVPCEYRLDCGHVCTKLCHPTDTDHKLFKCTQPCTKTLCQDGHRCPKTCSKECGECQVIVTKTVPKCGHEQEVPCSQSLDGFICQVPCNKTLQCGHLCVRGCGESCTLNCPQKVKVPLGCGHQRNMQCHVKQEADNKQEPIKCWKKCNAELDCGHICSGSCFQCAGGSAHLPCASPCNAQLICFHQCHKGCNQGCAPCTKPCETQCYHRKCPKLCSEACPPCTARCGWSCKHHQCTRLCHEPCDRPPCEVACYKKLKCGHSCIGMCGEPCPQKCRVCNAEEVSELFFGKEGDPKARFVQLTDCNHIFEVTGFDSWMASPEENGAVRPKSCPKCRTPVRRSVRYNAFIKSTQLDVEVMKRKAAVMLAEHIQSVIKEKEMGIKSPEIPPLLSKLTDADLGRVALISQQIELLSQLAEIKHSARLNVPMRHLLLINDMAHLCMTKVATAGPRQVSECETEVKRILCLAEAHALVGVYAKAQYPVLPAQGVTPEHPGLKDVIGKLMGNEPQLSKRDLLNVQAALDGFAKGMNPPTRWKMLEDTEAVSTVLSCSF</sequence>
<dbReference type="CDD" id="cd18808">
    <property type="entry name" value="SF1_C_Upf1"/>
    <property type="match status" value="1"/>
</dbReference>
<keyword evidence="2" id="KW-0677">Repeat</keyword>
<feature type="compositionally biased region" description="Basic and acidic residues" evidence="6">
    <location>
        <begin position="227"/>
        <end position="255"/>
    </location>
</feature>
<dbReference type="Pfam" id="PF25396">
    <property type="entry name" value="ZNFX1"/>
    <property type="match status" value="1"/>
</dbReference>
<dbReference type="InterPro" id="IPR027417">
    <property type="entry name" value="P-loop_NTPase"/>
</dbReference>
<dbReference type="InterPro" id="IPR041679">
    <property type="entry name" value="DNA2/NAM7-like_C"/>
</dbReference>
<dbReference type="CDD" id="cd17936">
    <property type="entry name" value="EEXXEc_NFX1"/>
    <property type="match status" value="1"/>
</dbReference>
<dbReference type="GO" id="GO:0004386">
    <property type="term" value="F:helicase activity"/>
    <property type="evidence" value="ECO:0007669"/>
    <property type="project" value="InterPro"/>
</dbReference>
<feature type="region of interest" description="Disordered" evidence="6">
    <location>
        <begin position="1020"/>
        <end position="1039"/>
    </location>
</feature>
<keyword evidence="1" id="KW-0479">Metal-binding</keyword>
<evidence type="ECO:0000256" key="4">
    <source>
        <dbReference type="ARBA" id="ARBA00022833"/>
    </source>
</evidence>
<feature type="compositionally biased region" description="Polar residues" evidence="6">
    <location>
        <begin position="157"/>
        <end position="166"/>
    </location>
</feature>
<dbReference type="SUPFAM" id="SSF52540">
    <property type="entry name" value="P-loop containing nucleoside triphosphate hydrolases"/>
    <property type="match status" value="1"/>
</dbReference>
<keyword evidence="5" id="KW-0175">Coiled coil</keyword>
<dbReference type="InterPro" id="IPR045055">
    <property type="entry name" value="DNA2/NAM7-like"/>
</dbReference>
<feature type="compositionally biased region" description="Basic and acidic residues" evidence="6">
    <location>
        <begin position="118"/>
        <end position="138"/>
    </location>
</feature>
<keyword evidence="9" id="KW-1185">Reference proteome</keyword>
<evidence type="ECO:0000256" key="5">
    <source>
        <dbReference type="SAM" id="Coils"/>
    </source>
</evidence>
<dbReference type="Proteomes" id="UP001044222">
    <property type="component" value="Chromosome 9"/>
</dbReference>
<dbReference type="Gene3D" id="3.40.50.300">
    <property type="entry name" value="P-loop containing nucleotide triphosphate hydrolases"/>
    <property type="match status" value="3"/>
</dbReference>
<keyword evidence="3" id="KW-0863">Zinc-finger</keyword>
<proteinExistence type="predicted"/>
<protein>
    <recommendedName>
        <fullName evidence="7">NF-X1-type domain-containing protein</fullName>
    </recommendedName>
</protein>
<evidence type="ECO:0000313" key="8">
    <source>
        <dbReference type="EMBL" id="KAG5841933.1"/>
    </source>
</evidence>
<dbReference type="Pfam" id="PF13087">
    <property type="entry name" value="AAA_12"/>
    <property type="match status" value="1"/>
</dbReference>
<dbReference type="InterPro" id="IPR041677">
    <property type="entry name" value="DNA2/NAM7_AAA_11"/>
</dbReference>
<feature type="domain" description="NF-X1-type" evidence="7">
    <location>
        <begin position="1673"/>
        <end position="1693"/>
    </location>
</feature>
<evidence type="ECO:0000259" key="7">
    <source>
        <dbReference type="SMART" id="SM00438"/>
    </source>
</evidence>
<feature type="domain" description="NF-X1-type" evidence="7">
    <location>
        <begin position="1482"/>
        <end position="1501"/>
    </location>
</feature>
<comment type="caution">
    <text evidence="8">The sequence shown here is derived from an EMBL/GenBank/DDBJ whole genome shotgun (WGS) entry which is preliminary data.</text>
</comment>
<dbReference type="PANTHER" id="PTHR10887">
    <property type="entry name" value="DNA2/NAM7 HELICASE FAMILY"/>
    <property type="match status" value="1"/>
</dbReference>
<name>A0A9D3RT11_ANGAN</name>
<organism evidence="8 9">
    <name type="scientific">Anguilla anguilla</name>
    <name type="common">European freshwater eel</name>
    <name type="synonym">Muraena anguilla</name>
    <dbReference type="NCBI Taxonomy" id="7936"/>
    <lineage>
        <taxon>Eukaryota</taxon>
        <taxon>Metazoa</taxon>
        <taxon>Chordata</taxon>
        <taxon>Craniata</taxon>
        <taxon>Vertebrata</taxon>
        <taxon>Euteleostomi</taxon>
        <taxon>Actinopterygii</taxon>
        <taxon>Neopterygii</taxon>
        <taxon>Teleostei</taxon>
        <taxon>Anguilliformes</taxon>
        <taxon>Anguillidae</taxon>
        <taxon>Anguilla</taxon>
    </lineage>
</organism>
<dbReference type="GO" id="GO:0031048">
    <property type="term" value="P:regulatory ncRNA-mediated heterochromatin formation"/>
    <property type="evidence" value="ECO:0007669"/>
    <property type="project" value="TreeGrafter"/>
</dbReference>
<gene>
    <name evidence="8" type="ORF">ANANG_G00172280</name>
</gene>
<dbReference type="SMART" id="SM00438">
    <property type="entry name" value="ZnF_NFX"/>
    <property type="match status" value="5"/>
</dbReference>
<dbReference type="InterPro" id="IPR057373">
    <property type="entry name" value="ZNFX1"/>
</dbReference>